<accession>A0A843X332</accession>
<organism evidence="2 3">
    <name type="scientific">Colocasia esculenta</name>
    <name type="common">Wild taro</name>
    <name type="synonym">Arum esculentum</name>
    <dbReference type="NCBI Taxonomy" id="4460"/>
    <lineage>
        <taxon>Eukaryota</taxon>
        <taxon>Viridiplantae</taxon>
        <taxon>Streptophyta</taxon>
        <taxon>Embryophyta</taxon>
        <taxon>Tracheophyta</taxon>
        <taxon>Spermatophyta</taxon>
        <taxon>Magnoliopsida</taxon>
        <taxon>Liliopsida</taxon>
        <taxon>Araceae</taxon>
        <taxon>Aroideae</taxon>
        <taxon>Colocasieae</taxon>
        <taxon>Colocasia</taxon>
    </lineage>
</organism>
<evidence type="ECO:0000256" key="1">
    <source>
        <dbReference type="SAM" id="MobiDB-lite"/>
    </source>
</evidence>
<proteinExistence type="predicted"/>
<name>A0A843X332_COLES</name>
<comment type="caution">
    <text evidence="2">The sequence shown here is derived from an EMBL/GenBank/DDBJ whole genome shotgun (WGS) entry which is preliminary data.</text>
</comment>
<feature type="compositionally biased region" description="Low complexity" evidence="1">
    <location>
        <begin position="49"/>
        <end position="60"/>
    </location>
</feature>
<feature type="compositionally biased region" description="Polar residues" evidence="1">
    <location>
        <begin position="22"/>
        <end position="33"/>
    </location>
</feature>
<dbReference type="AlphaFoldDB" id="A0A843X332"/>
<keyword evidence="3" id="KW-1185">Reference proteome</keyword>
<protein>
    <submittedName>
        <fullName evidence="2">Uncharacterized protein</fullName>
    </submittedName>
</protein>
<dbReference type="Proteomes" id="UP000652761">
    <property type="component" value="Unassembled WGS sequence"/>
</dbReference>
<evidence type="ECO:0000313" key="2">
    <source>
        <dbReference type="EMBL" id="MQM12731.1"/>
    </source>
</evidence>
<dbReference type="EMBL" id="NMUH01005431">
    <property type="protein sequence ID" value="MQM12731.1"/>
    <property type="molecule type" value="Genomic_DNA"/>
</dbReference>
<feature type="region of interest" description="Disordered" evidence="1">
    <location>
        <begin position="22"/>
        <end position="98"/>
    </location>
</feature>
<gene>
    <name evidence="2" type="ORF">Taro_045651</name>
</gene>
<feature type="compositionally biased region" description="Low complexity" evidence="1">
    <location>
        <begin position="67"/>
        <end position="85"/>
    </location>
</feature>
<reference evidence="2" key="1">
    <citation type="submission" date="2017-07" db="EMBL/GenBank/DDBJ databases">
        <title>Taro Niue Genome Assembly and Annotation.</title>
        <authorList>
            <person name="Atibalentja N."/>
            <person name="Keating K."/>
            <person name="Fields C.J."/>
        </authorList>
    </citation>
    <scope>NUCLEOTIDE SEQUENCE</scope>
    <source>
        <strain evidence="2">Niue_2</strain>
        <tissue evidence="2">Leaf</tissue>
    </source>
</reference>
<evidence type="ECO:0000313" key="3">
    <source>
        <dbReference type="Proteomes" id="UP000652761"/>
    </source>
</evidence>
<sequence>MYSALTRETDTRAELAELSQQLSGLRTQTSQQDLDLPRAAAPGRPQAWSRTAPSARQPPARARRLAPRASSKRPTSLRATTAFHAPAPPATPAARQAPHDVFEGPLPLMKLVCNHPHLNLGLGIPEVSAQGFCEVDGRRSWRQHRLTPVGCPRFFVSQVVSSGLCPGTCVVPSRSVSSDLDTLTLLLELHIRLRERRQWDSDSSVRARRTFLDHRPVQSHVIAVQGQYLQQYSLSSAV</sequence>